<evidence type="ECO:0000313" key="3">
    <source>
        <dbReference type="EMBL" id="QHN76601.1"/>
    </source>
</evidence>
<dbReference type="Proteomes" id="UP000464620">
    <property type="component" value="Chromosome B09"/>
</dbReference>
<accession>A0A6B9V7C9</accession>
<feature type="transmembrane region" description="Helical" evidence="2">
    <location>
        <begin position="121"/>
        <end position="142"/>
    </location>
</feature>
<gene>
    <name evidence="3" type="ORF">DS421_19g645330</name>
</gene>
<dbReference type="AlphaFoldDB" id="A0A6B9V7C9"/>
<feature type="region of interest" description="Disordered" evidence="1">
    <location>
        <begin position="1"/>
        <end position="22"/>
    </location>
</feature>
<name>A0A6B9V7C9_ARAHY</name>
<keyword evidence="2" id="KW-0812">Transmembrane</keyword>
<evidence type="ECO:0000256" key="2">
    <source>
        <dbReference type="SAM" id="Phobius"/>
    </source>
</evidence>
<feature type="compositionally biased region" description="Low complexity" evidence="1">
    <location>
        <begin position="1"/>
        <end position="20"/>
    </location>
</feature>
<keyword evidence="2" id="KW-1133">Transmembrane helix</keyword>
<reference evidence="3 4" key="1">
    <citation type="submission" date="2020-01" db="EMBL/GenBank/DDBJ databases">
        <title>Genome sequence of Arachis hypogaea, cultivar Shitouqi.</title>
        <authorList>
            <person name="Zhuang W."/>
            <person name="Chen H."/>
            <person name="Varshney R."/>
            <person name="Wang D."/>
            <person name="Ming R."/>
        </authorList>
    </citation>
    <scope>NUCLEOTIDE SEQUENCE [LARGE SCALE GENOMIC DNA]</scope>
    <source>
        <tissue evidence="3">Young leaf</tissue>
    </source>
</reference>
<protein>
    <submittedName>
        <fullName evidence="3">Uncharacterized protein</fullName>
    </submittedName>
</protein>
<dbReference type="EMBL" id="CP031001">
    <property type="protein sequence ID" value="QHN76601.1"/>
    <property type="molecule type" value="Genomic_DNA"/>
</dbReference>
<proteinExistence type="predicted"/>
<keyword evidence="2" id="KW-0472">Membrane</keyword>
<sequence length="144" mass="15910">MTLTAGSGSVTSGTTAGASGHFCRRQKTLPPPLPKSGSPLPFEVAVGLPPSRFRDRRCFGSAVPSSFEWLWLLRKRVGAEVLTAVDSGQYERSQLASLGCDFNVSRLFLFRIWKAKLQESYVYFLFIRSFCITVAIIFPSPLSL</sequence>
<evidence type="ECO:0000313" key="4">
    <source>
        <dbReference type="Proteomes" id="UP000464620"/>
    </source>
</evidence>
<evidence type="ECO:0000256" key="1">
    <source>
        <dbReference type="SAM" id="MobiDB-lite"/>
    </source>
</evidence>
<organism evidence="3 4">
    <name type="scientific">Arachis hypogaea</name>
    <name type="common">Peanut</name>
    <dbReference type="NCBI Taxonomy" id="3818"/>
    <lineage>
        <taxon>Eukaryota</taxon>
        <taxon>Viridiplantae</taxon>
        <taxon>Streptophyta</taxon>
        <taxon>Embryophyta</taxon>
        <taxon>Tracheophyta</taxon>
        <taxon>Spermatophyta</taxon>
        <taxon>Magnoliopsida</taxon>
        <taxon>eudicotyledons</taxon>
        <taxon>Gunneridae</taxon>
        <taxon>Pentapetalae</taxon>
        <taxon>rosids</taxon>
        <taxon>fabids</taxon>
        <taxon>Fabales</taxon>
        <taxon>Fabaceae</taxon>
        <taxon>Papilionoideae</taxon>
        <taxon>50 kb inversion clade</taxon>
        <taxon>dalbergioids sensu lato</taxon>
        <taxon>Dalbergieae</taxon>
        <taxon>Pterocarpus clade</taxon>
        <taxon>Arachis</taxon>
    </lineage>
</organism>